<evidence type="ECO:0000313" key="2">
    <source>
        <dbReference type="EMBL" id="CAG9620357.1"/>
    </source>
</evidence>
<proteinExistence type="predicted"/>
<dbReference type="EMBL" id="CAKJTJ010000004">
    <property type="protein sequence ID" value="CAG9620357.1"/>
    <property type="molecule type" value="Genomic_DNA"/>
</dbReference>
<comment type="caution">
    <text evidence="2">The sequence shown here is derived from an EMBL/GenBank/DDBJ whole genome shotgun (WGS) entry which is preliminary data.</text>
</comment>
<gene>
    <name evidence="2" type="ORF">BACCIP111883_01125</name>
</gene>
<protein>
    <submittedName>
        <fullName evidence="2">Uncharacterized protein</fullName>
    </submittedName>
</protein>
<accession>A0ABN8A8U6</accession>
<sequence length="384" mass="44389">MKQSNHLNERNFQSLNQKVVMNEKDRNKALQTINHRMETPPVIKKASTPVRYYVAYASAALLFLLILIPTIIYNFDLKGESVASNTIPPERLEEILAPYQYHEILHVQEVDTGVVVYYTHMIKNDINIEELNAMFIKKTEDGWDESMEGGSHTFLEKDDLSHQLIIPSSEESPFPLVFGKILNPSIMAVFVNDEEAEIITSKSEEKYWFVFADVSPDEMFDIKGLNNKGASIYSISTQYPRSGSTILEEANQNAVNFELTEEEWQVYELLKEEFNKQHLKDLSPISIAKIYVQASLDEELELSYELHTDREDVMQVDREEYLTEWEHSSPEQIRDTFFGIQDGIFHDNGDSGYISYTNTYGQQWGFQMLKEEDGSWSVSFLPLQ</sequence>
<reference evidence="2 3" key="1">
    <citation type="submission" date="2021-10" db="EMBL/GenBank/DDBJ databases">
        <authorList>
            <person name="Criscuolo A."/>
        </authorList>
    </citation>
    <scope>NUCLEOTIDE SEQUENCE [LARGE SCALE GENOMIC DNA]</scope>
    <source>
        <strain evidence="3">CIP 111883</strain>
    </source>
</reference>
<dbReference type="RefSeq" id="WP_230500291.1">
    <property type="nucleotide sequence ID" value="NZ_CAKJTJ010000004.1"/>
</dbReference>
<keyword evidence="1" id="KW-1133">Transmembrane helix</keyword>
<evidence type="ECO:0000313" key="3">
    <source>
        <dbReference type="Proteomes" id="UP000789833"/>
    </source>
</evidence>
<organism evidence="2 3">
    <name type="scientific">Sutcliffiella rhizosphaerae</name>
    <dbReference type="NCBI Taxonomy" id="2880967"/>
    <lineage>
        <taxon>Bacteria</taxon>
        <taxon>Bacillati</taxon>
        <taxon>Bacillota</taxon>
        <taxon>Bacilli</taxon>
        <taxon>Bacillales</taxon>
        <taxon>Bacillaceae</taxon>
        <taxon>Sutcliffiella</taxon>
    </lineage>
</organism>
<keyword evidence="3" id="KW-1185">Reference proteome</keyword>
<keyword evidence="1" id="KW-0812">Transmembrane</keyword>
<evidence type="ECO:0000256" key="1">
    <source>
        <dbReference type="SAM" id="Phobius"/>
    </source>
</evidence>
<dbReference type="Proteomes" id="UP000789833">
    <property type="component" value="Unassembled WGS sequence"/>
</dbReference>
<feature type="transmembrane region" description="Helical" evidence="1">
    <location>
        <begin position="53"/>
        <end position="75"/>
    </location>
</feature>
<keyword evidence="1" id="KW-0472">Membrane</keyword>
<name>A0ABN8A8U6_9BACI</name>